<organism evidence="11 12">
    <name type="scientific">Selenihalanaerobacter shriftii</name>
    <dbReference type="NCBI Taxonomy" id="142842"/>
    <lineage>
        <taxon>Bacteria</taxon>
        <taxon>Bacillati</taxon>
        <taxon>Bacillota</taxon>
        <taxon>Clostridia</taxon>
        <taxon>Halanaerobiales</taxon>
        <taxon>Halobacteroidaceae</taxon>
        <taxon>Selenihalanaerobacter</taxon>
    </lineage>
</organism>
<keyword evidence="2" id="KW-0240">DNA-directed RNA polymerase</keyword>
<dbReference type="GO" id="GO:0016779">
    <property type="term" value="F:nucleotidyltransferase activity"/>
    <property type="evidence" value="ECO:0007669"/>
    <property type="project" value="UniProtKB-KW"/>
</dbReference>
<dbReference type="Pfam" id="PF04963">
    <property type="entry name" value="Sigma54_CBD"/>
    <property type="match status" value="1"/>
</dbReference>
<dbReference type="Gene3D" id="1.10.10.1330">
    <property type="entry name" value="RNA polymerase sigma-54 factor, core-binding domain"/>
    <property type="match status" value="1"/>
</dbReference>
<dbReference type="PROSITE" id="PS50044">
    <property type="entry name" value="SIGMA54_3"/>
    <property type="match status" value="1"/>
</dbReference>
<feature type="domain" description="RNA polymerase sigma factor 54 DNA-binding" evidence="9">
    <location>
        <begin position="302"/>
        <end position="460"/>
    </location>
</feature>
<dbReference type="EMBL" id="FUWM01000006">
    <property type="protein sequence ID" value="SJZ41622.1"/>
    <property type="molecule type" value="Genomic_DNA"/>
</dbReference>
<dbReference type="Proteomes" id="UP000190625">
    <property type="component" value="Unassembled WGS sequence"/>
</dbReference>
<dbReference type="PRINTS" id="PR00045">
    <property type="entry name" value="SIGMA54FCT"/>
</dbReference>
<dbReference type="InterPro" id="IPR007634">
    <property type="entry name" value="RNA_pol_sigma_54_DNA-bd"/>
</dbReference>
<dbReference type="RefSeq" id="WP_078809269.1">
    <property type="nucleotide sequence ID" value="NZ_FUWM01000006.1"/>
</dbReference>
<dbReference type="InterPro" id="IPR000394">
    <property type="entry name" value="RNA_pol_sigma_54"/>
</dbReference>
<evidence type="ECO:0000256" key="4">
    <source>
        <dbReference type="ARBA" id="ARBA00022695"/>
    </source>
</evidence>
<evidence type="ECO:0000313" key="11">
    <source>
        <dbReference type="EMBL" id="SJZ41622.1"/>
    </source>
</evidence>
<sequence length="462" mass="53307">MKLAPTISMEQKQELVMTPKLQQAIELLQLSRLELNNRLEKELLENPVLELAEDGMEEAEVEEPEDEFEDLDWEDYFVDSSSDYSNYYNQDEDEYNYENFISASLTLEEHLSNQLQMLRLTPKERKIGEYIIGSLDSNGFLDVSVDKLANELQVDRKKVVAILNEIQQFDPVGIAARDLQDSLNIQSEVLTLGKDKGLIKEIIDDYFELLSKNKVKKLAKKLSITPQHSQELVDLIKTLNPCPAKQFEKEGDTKYIEPDLILEKVSGEYIVTMNQSTTSNLRISAYYQKLLKKFKSDTEAKDYLKEKIDSALWLIKSIEQRRMTIYRIAKVIAELQQEFLEKGFKYLRPLTMQDVADEIDMHESTVSRATTQKYIQTPHGLFELKFFFSSGIKAKNGRSLSSVSIKKMIEEIVTNEDVTKPLSDQKIADRLTDLGAEVSRRTVAKYRNELGISSSTKRKRYE</sequence>
<keyword evidence="5" id="KW-0805">Transcription regulation</keyword>
<accession>A0A1T4KGS7</accession>
<dbReference type="Pfam" id="PF00309">
    <property type="entry name" value="Sigma54_AID"/>
    <property type="match status" value="1"/>
</dbReference>
<evidence type="ECO:0000256" key="2">
    <source>
        <dbReference type="ARBA" id="ARBA00022478"/>
    </source>
</evidence>
<dbReference type="GO" id="GO:0016987">
    <property type="term" value="F:sigma factor activity"/>
    <property type="evidence" value="ECO:0007669"/>
    <property type="project" value="UniProtKB-KW"/>
</dbReference>
<dbReference type="NCBIfam" id="TIGR02395">
    <property type="entry name" value="rpoN_sigma"/>
    <property type="match status" value="1"/>
</dbReference>
<keyword evidence="6" id="KW-0731">Sigma factor</keyword>
<dbReference type="InterPro" id="IPR007046">
    <property type="entry name" value="RNA_pol_sigma_54_core-bd"/>
</dbReference>
<keyword evidence="12" id="KW-1185">Reference proteome</keyword>
<dbReference type="InterPro" id="IPR038709">
    <property type="entry name" value="RpoN_core-bd_sf"/>
</dbReference>
<evidence type="ECO:0000256" key="1">
    <source>
        <dbReference type="ARBA" id="ARBA00008798"/>
    </source>
</evidence>
<dbReference type="PANTHER" id="PTHR32248:SF4">
    <property type="entry name" value="RNA POLYMERASE SIGMA-54 FACTOR"/>
    <property type="match status" value="1"/>
</dbReference>
<evidence type="ECO:0000259" key="10">
    <source>
        <dbReference type="Pfam" id="PF04963"/>
    </source>
</evidence>
<feature type="domain" description="RNA polymerase sigma factor 54 core-binding" evidence="10">
    <location>
        <begin position="96"/>
        <end position="287"/>
    </location>
</feature>
<proteinExistence type="inferred from homology"/>
<dbReference type="GO" id="GO:0003677">
    <property type="term" value="F:DNA binding"/>
    <property type="evidence" value="ECO:0007669"/>
    <property type="project" value="UniProtKB-KW"/>
</dbReference>
<evidence type="ECO:0000256" key="7">
    <source>
        <dbReference type="ARBA" id="ARBA00023125"/>
    </source>
</evidence>
<evidence type="ECO:0000256" key="3">
    <source>
        <dbReference type="ARBA" id="ARBA00022679"/>
    </source>
</evidence>
<dbReference type="OrthoDB" id="9814402at2"/>
<keyword evidence="7" id="KW-0238">DNA-binding</keyword>
<keyword evidence="8" id="KW-0804">Transcription</keyword>
<evidence type="ECO:0000256" key="5">
    <source>
        <dbReference type="ARBA" id="ARBA00023015"/>
    </source>
</evidence>
<dbReference type="AlphaFoldDB" id="A0A1T4KGS7"/>
<gene>
    <name evidence="11" type="ORF">SAMN02745118_00774</name>
</gene>
<dbReference type="STRING" id="142842.SAMN02745118_00774"/>
<name>A0A1T4KGS7_9FIRM</name>
<dbReference type="Pfam" id="PF04552">
    <property type="entry name" value="Sigma54_DBD"/>
    <property type="match status" value="1"/>
</dbReference>
<evidence type="ECO:0000313" key="12">
    <source>
        <dbReference type="Proteomes" id="UP000190625"/>
    </source>
</evidence>
<dbReference type="PANTHER" id="PTHR32248">
    <property type="entry name" value="RNA POLYMERASE SIGMA-54 FACTOR"/>
    <property type="match status" value="1"/>
</dbReference>
<protein>
    <submittedName>
        <fullName evidence="11">RNA polymerase, sigma 54 subunit, RpoN/SigL</fullName>
    </submittedName>
</protein>
<keyword evidence="3" id="KW-0808">Transferase</keyword>
<dbReference type="GO" id="GO:0006352">
    <property type="term" value="P:DNA-templated transcription initiation"/>
    <property type="evidence" value="ECO:0007669"/>
    <property type="project" value="InterPro"/>
</dbReference>
<dbReference type="GO" id="GO:0001216">
    <property type="term" value="F:DNA-binding transcription activator activity"/>
    <property type="evidence" value="ECO:0007669"/>
    <property type="project" value="InterPro"/>
</dbReference>
<dbReference type="Gene3D" id="1.10.10.60">
    <property type="entry name" value="Homeodomain-like"/>
    <property type="match status" value="1"/>
</dbReference>
<evidence type="ECO:0000256" key="6">
    <source>
        <dbReference type="ARBA" id="ARBA00023082"/>
    </source>
</evidence>
<evidence type="ECO:0000256" key="8">
    <source>
        <dbReference type="ARBA" id="ARBA00023163"/>
    </source>
</evidence>
<dbReference type="PROSITE" id="PS00718">
    <property type="entry name" value="SIGMA54_2"/>
    <property type="match status" value="1"/>
</dbReference>
<reference evidence="12" key="1">
    <citation type="submission" date="2017-02" db="EMBL/GenBank/DDBJ databases">
        <authorList>
            <person name="Varghese N."/>
            <person name="Submissions S."/>
        </authorList>
    </citation>
    <scope>NUCLEOTIDE SEQUENCE [LARGE SCALE GENOMIC DNA]</scope>
    <source>
        <strain evidence="12">ATCC BAA-73</strain>
    </source>
</reference>
<comment type="similarity">
    <text evidence="1">Belongs to the sigma-54 factor family.</text>
</comment>
<dbReference type="PROSITE" id="PS00717">
    <property type="entry name" value="SIGMA54_1"/>
    <property type="match status" value="1"/>
</dbReference>
<dbReference type="PIRSF" id="PIRSF000774">
    <property type="entry name" value="RpoN"/>
    <property type="match status" value="1"/>
</dbReference>
<keyword evidence="4" id="KW-0548">Nucleotidyltransferase</keyword>
<evidence type="ECO:0000259" key="9">
    <source>
        <dbReference type="Pfam" id="PF04552"/>
    </source>
</evidence>
<dbReference type="GO" id="GO:0000428">
    <property type="term" value="C:DNA-directed RNA polymerase complex"/>
    <property type="evidence" value="ECO:0007669"/>
    <property type="project" value="UniProtKB-KW"/>
</dbReference>